<dbReference type="SUPFAM" id="SSF111369">
    <property type="entry name" value="HlyD-like secretion proteins"/>
    <property type="match status" value="1"/>
</dbReference>
<dbReference type="AlphaFoldDB" id="A0A381NSV0"/>
<accession>A0A381NSV0</accession>
<dbReference type="Pfam" id="PF25917">
    <property type="entry name" value="BSH_RND"/>
    <property type="match status" value="1"/>
</dbReference>
<feature type="region of interest" description="Disordered" evidence="5">
    <location>
        <begin position="329"/>
        <end position="364"/>
    </location>
</feature>
<dbReference type="FunFam" id="2.40.30.170:FF:000010">
    <property type="entry name" value="Efflux RND transporter periplasmic adaptor subunit"/>
    <property type="match status" value="1"/>
</dbReference>
<evidence type="ECO:0000259" key="6">
    <source>
        <dbReference type="Pfam" id="PF25917"/>
    </source>
</evidence>
<reference evidence="8" key="1">
    <citation type="submission" date="2018-05" db="EMBL/GenBank/DDBJ databases">
        <authorList>
            <person name="Lanie J.A."/>
            <person name="Ng W.-L."/>
            <person name="Kazmierczak K.M."/>
            <person name="Andrzejewski T.M."/>
            <person name="Davidsen T.M."/>
            <person name="Wayne K.J."/>
            <person name="Tettelin H."/>
            <person name="Glass J.I."/>
            <person name="Rusch D."/>
            <person name="Podicherti R."/>
            <person name="Tsui H.-C.T."/>
            <person name="Winkler M.E."/>
        </authorList>
    </citation>
    <scope>NUCLEOTIDE SEQUENCE</scope>
</reference>
<feature type="coiled-coil region" evidence="4">
    <location>
        <begin position="97"/>
        <end position="162"/>
    </location>
</feature>
<proteinExistence type="inferred from homology"/>
<dbReference type="PANTHER" id="PTHR32347:SF14">
    <property type="entry name" value="EFFLUX SYSTEM COMPONENT YKNX-RELATED"/>
    <property type="match status" value="1"/>
</dbReference>
<feature type="compositionally biased region" description="Gly residues" evidence="5">
    <location>
        <begin position="350"/>
        <end position="364"/>
    </location>
</feature>
<dbReference type="Gene3D" id="6.10.140.1990">
    <property type="match status" value="1"/>
</dbReference>
<evidence type="ECO:0000256" key="5">
    <source>
        <dbReference type="SAM" id="MobiDB-lite"/>
    </source>
</evidence>
<dbReference type="PANTHER" id="PTHR32347">
    <property type="entry name" value="EFFLUX SYSTEM COMPONENT YKNX-RELATED"/>
    <property type="match status" value="1"/>
</dbReference>
<dbReference type="InterPro" id="IPR058625">
    <property type="entry name" value="MdtA-like_BSH"/>
</dbReference>
<evidence type="ECO:0000256" key="3">
    <source>
        <dbReference type="ARBA" id="ARBA00023054"/>
    </source>
</evidence>
<dbReference type="InterPro" id="IPR006143">
    <property type="entry name" value="RND_pump_MFP"/>
</dbReference>
<protein>
    <submittedName>
        <fullName evidence="8">Uncharacterized protein</fullName>
    </submittedName>
</protein>
<evidence type="ECO:0000256" key="1">
    <source>
        <dbReference type="ARBA" id="ARBA00004196"/>
    </source>
</evidence>
<name>A0A381NSV0_9ZZZZ</name>
<dbReference type="GO" id="GO:1990961">
    <property type="term" value="P:xenobiotic detoxification by transmembrane export across the plasma membrane"/>
    <property type="evidence" value="ECO:0007669"/>
    <property type="project" value="InterPro"/>
</dbReference>
<evidence type="ECO:0000256" key="2">
    <source>
        <dbReference type="ARBA" id="ARBA00009477"/>
    </source>
</evidence>
<organism evidence="8">
    <name type="scientific">marine metagenome</name>
    <dbReference type="NCBI Taxonomy" id="408172"/>
    <lineage>
        <taxon>unclassified sequences</taxon>
        <taxon>metagenomes</taxon>
        <taxon>ecological metagenomes</taxon>
    </lineage>
</organism>
<dbReference type="GO" id="GO:0019898">
    <property type="term" value="C:extrinsic component of membrane"/>
    <property type="evidence" value="ECO:0007669"/>
    <property type="project" value="InterPro"/>
</dbReference>
<keyword evidence="3 4" id="KW-0175">Coiled coil</keyword>
<dbReference type="Gene3D" id="2.40.30.170">
    <property type="match status" value="1"/>
</dbReference>
<comment type="similarity">
    <text evidence="2">Belongs to the membrane fusion protein (MFP) (TC 8.A.1) family.</text>
</comment>
<dbReference type="GO" id="GO:0022857">
    <property type="term" value="F:transmembrane transporter activity"/>
    <property type="evidence" value="ECO:0007669"/>
    <property type="project" value="InterPro"/>
</dbReference>
<evidence type="ECO:0000256" key="4">
    <source>
        <dbReference type="SAM" id="Coils"/>
    </source>
</evidence>
<dbReference type="GO" id="GO:0030313">
    <property type="term" value="C:cell envelope"/>
    <property type="evidence" value="ECO:0007669"/>
    <property type="project" value="UniProtKB-SubCell"/>
</dbReference>
<feature type="non-terminal residue" evidence="8">
    <location>
        <position position="364"/>
    </location>
</feature>
<feature type="domain" description="Multidrug resistance protein MdtA-like barrel-sandwich hybrid" evidence="6">
    <location>
        <begin position="57"/>
        <end position="209"/>
    </location>
</feature>
<evidence type="ECO:0000259" key="7">
    <source>
        <dbReference type="Pfam" id="PF25954"/>
    </source>
</evidence>
<dbReference type="InterPro" id="IPR050465">
    <property type="entry name" value="UPF0194_transport"/>
</dbReference>
<dbReference type="InterPro" id="IPR058792">
    <property type="entry name" value="Beta-barrel_RND_2"/>
</dbReference>
<dbReference type="EMBL" id="UINC01000572">
    <property type="protein sequence ID" value="SUZ57672.1"/>
    <property type="molecule type" value="Genomic_DNA"/>
</dbReference>
<dbReference type="Pfam" id="PF25954">
    <property type="entry name" value="Beta-barrel_RND_2"/>
    <property type="match status" value="1"/>
</dbReference>
<dbReference type="NCBIfam" id="TIGR01730">
    <property type="entry name" value="RND_mfp"/>
    <property type="match status" value="1"/>
</dbReference>
<sequence length="364" mass="38518">MKKLLVFVVLVGAGITAYGYLGFNTAEFVPEVSTVTLTRGDVVDTVGATGALEAVTTVQVGSQVSGIIEYLYADFNSIVREGDVIARLEPSIFETQIEQAQANLARSEADVERLRVTLDDATNQLARSEDLAARELISTIELEAAQVTVRSAAAQLKSAEASVVQSQASLNQNQVNLDHTVITAPIDGIVIARQVDEGQTVAAGMSAPELFIIAADLTEMQVIANIDESDVGRIRPGQPVTFTVDAYAAEEFDGTVSQIRLEPVVLQNVVTYATVIDVPNNELKLKPGMTATVTLEIARSEDTLRVPNAALRFRPTPDMFAALNQPVPDLLQRGGRSGGRPDGNRVAGGPTNGGRSGGGRGGFG</sequence>
<comment type="subcellular location">
    <subcellularLocation>
        <location evidence="1">Cell envelope</location>
    </subcellularLocation>
</comment>
<evidence type="ECO:0000313" key="8">
    <source>
        <dbReference type="EMBL" id="SUZ57672.1"/>
    </source>
</evidence>
<dbReference type="GO" id="GO:1990195">
    <property type="term" value="C:macrolide transmembrane transporter complex"/>
    <property type="evidence" value="ECO:0007669"/>
    <property type="project" value="InterPro"/>
</dbReference>
<gene>
    <name evidence="8" type="ORF">METZ01_LOCUS10526</name>
</gene>
<dbReference type="InterPro" id="IPR030190">
    <property type="entry name" value="MacA_alpha-hairpin_sf"/>
</dbReference>
<feature type="domain" description="CusB-like beta-barrel" evidence="7">
    <location>
        <begin position="223"/>
        <end position="296"/>
    </location>
</feature>
<dbReference type="Gene3D" id="2.40.50.100">
    <property type="match status" value="1"/>
</dbReference>